<evidence type="ECO:0000256" key="2">
    <source>
        <dbReference type="ARBA" id="ARBA00013064"/>
    </source>
</evidence>
<evidence type="ECO:0000259" key="5">
    <source>
        <dbReference type="SMART" id="SM00226"/>
    </source>
</evidence>
<dbReference type="InterPro" id="IPR017867">
    <property type="entry name" value="Tyr_phospatase_low_mol_wt"/>
</dbReference>
<keyword evidence="4" id="KW-0904">Protein phosphatase</keyword>
<keyword evidence="7" id="KW-1185">Reference proteome</keyword>
<dbReference type="InterPro" id="IPR023485">
    <property type="entry name" value="Ptyr_pPase"/>
</dbReference>
<evidence type="ECO:0000313" key="6">
    <source>
        <dbReference type="EMBL" id="UPQ81567.1"/>
    </source>
</evidence>
<evidence type="ECO:0000256" key="4">
    <source>
        <dbReference type="ARBA" id="ARBA00022912"/>
    </source>
</evidence>
<evidence type="ECO:0000313" key="7">
    <source>
        <dbReference type="Proteomes" id="UP000831189"/>
    </source>
</evidence>
<dbReference type="EC" id="3.1.3.48" evidence="2"/>
<comment type="similarity">
    <text evidence="1">Belongs to the low molecular weight phosphotyrosine protein phosphatase family.</text>
</comment>
<evidence type="ECO:0000256" key="3">
    <source>
        <dbReference type="ARBA" id="ARBA00022801"/>
    </source>
</evidence>
<dbReference type="SUPFAM" id="SSF52788">
    <property type="entry name" value="Phosphotyrosine protein phosphatases I"/>
    <property type="match status" value="1"/>
</dbReference>
<name>A0ABY4KL75_9PSED</name>
<dbReference type="EMBL" id="CP096208">
    <property type="protein sequence ID" value="UPQ81567.1"/>
    <property type="molecule type" value="Genomic_DNA"/>
</dbReference>
<keyword evidence="3" id="KW-0378">Hydrolase</keyword>
<dbReference type="Gene3D" id="3.40.50.2300">
    <property type="match status" value="1"/>
</dbReference>
<evidence type="ECO:0000256" key="1">
    <source>
        <dbReference type="ARBA" id="ARBA00011063"/>
    </source>
</evidence>
<dbReference type="PANTHER" id="PTHR11717">
    <property type="entry name" value="LOW MOLECULAR WEIGHT PROTEIN TYROSINE PHOSPHATASE"/>
    <property type="match status" value="1"/>
</dbReference>
<dbReference type="PRINTS" id="PR00719">
    <property type="entry name" value="LMWPTPASE"/>
</dbReference>
<dbReference type="PANTHER" id="PTHR11717:SF7">
    <property type="entry name" value="LOW MOLECULAR WEIGHT PHOSPHOTYROSINE PROTEIN PHOSPHATASE"/>
    <property type="match status" value="1"/>
</dbReference>
<dbReference type="InterPro" id="IPR050438">
    <property type="entry name" value="LMW_PTPase"/>
</dbReference>
<dbReference type="SMART" id="SM00226">
    <property type="entry name" value="LMWPc"/>
    <property type="match status" value="1"/>
</dbReference>
<gene>
    <name evidence="6" type="ORF">M0M42_14255</name>
</gene>
<dbReference type="CDD" id="cd16343">
    <property type="entry name" value="LMWPTP"/>
    <property type="match status" value="1"/>
</dbReference>
<dbReference type="Pfam" id="PF01451">
    <property type="entry name" value="LMWPc"/>
    <property type="match status" value="1"/>
</dbReference>
<organism evidence="6 7">
    <name type="scientific">Pseudomonas knackmussii</name>
    <dbReference type="NCBI Taxonomy" id="65741"/>
    <lineage>
        <taxon>Bacteria</taxon>
        <taxon>Pseudomonadati</taxon>
        <taxon>Pseudomonadota</taxon>
        <taxon>Gammaproteobacteria</taxon>
        <taxon>Pseudomonadales</taxon>
        <taxon>Pseudomonadaceae</taxon>
        <taxon>Pseudomonas</taxon>
    </lineage>
</organism>
<sequence>MKVLFVCMGNICRSPSAEAVFRKHVRDAGLADRIVIDSAGTGDWHVGKGPDGRACQAAARRGYDLSELRARQVTRDDFHRFDMIFAMDHDNLERLQALRPAEFRGELDPLLRRFNLGEDSVPDPYYGGGEGFEHVLDLIEQASAALLGEIRCRL</sequence>
<reference evidence="6 7" key="1">
    <citation type="submission" date="2022-04" db="EMBL/GenBank/DDBJ databases">
        <title>Pseudomonas knackmussii B09-2.</title>
        <authorList>
            <person name="Deng Y."/>
        </authorList>
    </citation>
    <scope>NUCLEOTIDE SEQUENCE [LARGE SCALE GENOMIC DNA]</scope>
    <source>
        <strain evidence="6 7">B09-2</strain>
    </source>
</reference>
<dbReference type="Proteomes" id="UP000831189">
    <property type="component" value="Chromosome"/>
</dbReference>
<feature type="domain" description="Phosphotyrosine protein phosphatase I" evidence="5">
    <location>
        <begin position="1"/>
        <end position="149"/>
    </location>
</feature>
<protein>
    <recommendedName>
        <fullName evidence="2">protein-tyrosine-phosphatase</fullName>
        <ecNumber evidence="2">3.1.3.48</ecNumber>
    </recommendedName>
</protein>
<proteinExistence type="inferred from homology"/>
<accession>A0ABY4KL75</accession>
<dbReference type="InterPro" id="IPR036196">
    <property type="entry name" value="Ptyr_pPase_sf"/>
</dbReference>